<dbReference type="InterPro" id="IPR006200">
    <property type="entry name" value="LexA"/>
</dbReference>
<feature type="active site" description="For autocatalytic cleavage activity" evidence="13">
    <location>
        <position position="167"/>
    </location>
</feature>
<dbReference type="InterPro" id="IPR036286">
    <property type="entry name" value="LexA/Signal_pep-like_sf"/>
</dbReference>
<evidence type="ECO:0000313" key="18">
    <source>
        <dbReference type="Proteomes" id="UP000769766"/>
    </source>
</evidence>
<dbReference type="GO" id="GO:0006281">
    <property type="term" value="P:DNA repair"/>
    <property type="evidence" value="ECO:0007669"/>
    <property type="project" value="UniProtKB-UniRule"/>
</dbReference>
<evidence type="ECO:0000256" key="14">
    <source>
        <dbReference type="RuleBase" id="RU003991"/>
    </source>
</evidence>
<dbReference type="InterPro" id="IPR036390">
    <property type="entry name" value="WH_DNA-bd_sf"/>
</dbReference>
<dbReference type="GO" id="GO:0009432">
    <property type="term" value="P:SOS response"/>
    <property type="evidence" value="ECO:0007669"/>
    <property type="project" value="UniProtKB-UniRule"/>
</dbReference>
<dbReference type="PRINTS" id="PR00726">
    <property type="entry name" value="LEXASERPTASE"/>
</dbReference>
<sequence length="207" mass="23279">MTRPNLTQRQEEVLRYITEVARQQGYPPTLRQIGEHFGMSSSNAVRTHLRALEKKGYIRRQARTSRGIELLVAKDLRPAAEETGVEVPVVGRVPAGVPLLAEENTERTLFLDRSLLRAEGCFALRVMGDSMIEDGILDGDYVLVRPQPTANNGEIVVALVEGEATVKRFYREKERIRLQPANARLEPIFAREVQIVGRVVALVRPKI</sequence>
<comment type="similarity">
    <text evidence="1 13 14">Belongs to the peptidase S24 family.</text>
</comment>
<dbReference type="Pfam" id="PF01726">
    <property type="entry name" value="LexA_DNA_bind"/>
    <property type="match status" value="1"/>
</dbReference>
<evidence type="ECO:0000256" key="4">
    <source>
        <dbReference type="ARBA" id="ARBA00022705"/>
    </source>
</evidence>
<dbReference type="GO" id="GO:0004252">
    <property type="term" value="F:serine-type endopeptidase activity"/>
    <property type="evidence" value="ECO:0007669"/>
    <property type="project" value="UniProtKB-UniRule"/>
</dbReference>
<dbReference type="PANTHER" id="PTHR33516:SF2">
    <property type="entry name" value="LEXA REPRESSOR-RELATED"/>
    <property type="match status" value="1"/>
</dbReference>
<dbReference type="PANTHER" id="PTHR33516">
    <property type="entry name" value="LEXA REPRESSOR"/>
    <property type="match status" value="1"/>
</dbReference>
<evidence type="ECO:0000256" key="13">
    <source>
        <dbReference type="HAMAP-Rule" id="MF_00015"/>
    </source>
</evidence>
<dbReference type="GO" id="GO:0003677">
    <property type="term" value="F:DNA binding"/>
    <property type="evidence" value="ECO:0007669"/>
    <property type="project" value="UniProtKB-UniRule"/>
</dbReference>
<reference evidence="17" key="1">
    <citation type="submission" date="2020-07" db="EMBL/GenBank/DDBJ databases">
        <title>Huge and variable diversity of episymbiotic CPR bacteria and DPANN archaea in groundwater ecosystems.</title>
        <authorList>
            <person name="He C.Y."/>
            <person name="Keren R."/>
            <person name="Whittaker M."/>
            <person name="Farag I.F."/>
            <person name="Doudna J."/>
            <person name="Cate J.H.D."/>
            <person name="Banfield J.F."/>
        </authorList>
    </citation>
    <scope>NUCLEOTIDE SEQUENCE</scope>
    <source>
        <strain evidence="17">NC_groundwater_672_Ag_B-0.1um_62_36</strain>
    </source>
</reference>
<keyword evidence="11 13" id="KW-0234">DNA repair</keyword>
<evidence type="ECO:0000259" key="16">
    <source>
        <dbReference type="Pfam" id="PF01726"/>
    </source>
</evidence>
<dbReference type="NCBIfam" id="TIGR00498">
    <property type="entry name" value="lexA"/>
    <property type="match status" value="1"/>
</dbReference>
<dbReference type="EMBL" id="JACPRF010000340">
    <property type="protein sequence ID" value="MBI2877428.1"/>
    <property type="molecule type" value="Genomic_DNA"/>
</dbReference>
<keyword evidence="4 13" id="KW-0235">DNA replication</keyword>
<dbReference type="Pfam" id="PF00717">
    <property type="entry name" value="Peptidase_S24"/>
    <property type="match status" value="1"/>
</dbReference>
<dbReference type="Gene3D" id="2.10.109.10">
    <property type="entry name" value="Umud Fragment, subunit A"/>
    <property type="match status" value="1"/>
</dbReference>
<keyword evidence="12 13" id="KW-0742">SOS response</keyword>
<dbReference type="SUPFAM" id="SSF46785">
    <property type="entry name" value="Winged helix' DNA-binding domain"/>
    <property type="match status" value="1"/>
</dbReference>
<comment type="function">
    <text evidence="13">Represses a number of genes involved in the response to DNA damage (SOS response), including recA and lexA. In the presence of single-stranded DNA, RecA interacts with LexA causing an autocatalytic cleavage which disrupts the DNA-binding part of LexA, leading to derepression of the SOS regulon and eventually DNA repair.</text>
</comment>
<evidence type="ECO:0000313" key="17">
    <source>
        <dbReference type="EMBL" id="MBI2877428.1"/>
    </source>
</evidence>
<dbReference type="Gene3D" id="1.10.10.10">
    <property type="entry name" value="Winged helix-like DNA-binding domain superfamily/Winged helix DNA-binding domain"/>
    <property type="match status" value="1"/>
</dbReference>
<dbReference type="InterPro" id="IPR015927">
    <property type="entry name" value="Peptidase_S24_S26A/B/C"/>
</dbReference>
<dbReference type="GO" id="GO:0006260">
    <property type="term" value="P:DNA replication"/>
    <property type="evidence" value="ECO:0007669"/>
    <property type="project" value="UniProtKB-UniRule"/>
</dbReference>
<dbReference type="FunFam" id="1.10.10.10:FF:000009">
    <property type="entry name" value="LexA repressor"/>
    <property type="match status" value="1"/>
</dbReference>
<proteinExistence type="inferred from homology"/>
<name>A0A932CQ65_UNCTE</name>
<feature type="domain" description="Peptidase S24/S26A/S26B/S26C" evidence="15">
    <location>
        <begin position="88"/>
        <end position="200"/>
    </location>
</feature>
<evidence type="ECO:0000256" key="3">
    <source>
        <dbReference type="ARBA" id="ARBA00022491"/>
    </source>
</evidence>
<comment type="catalytic activity">
    <reaction evidence="13">
        <text>Hydrolysis of Ala-|-Gly bond in repressor LexA.</text>
        <dbReference type="EC" id="3.4.21.88"/>
    </reaction>
</comment>
<evidence type="ECO:0000256" key="8">
    <source>
        <dbReference type="ARBA" id="ARBA00023015"/>
    </source>
</evidence>
<dbReference type="InterPro" id="IPR006197">
    <property type="entry name" value="Peptidase_S24_LexA"/>
</dbReference>
<feature type="DNA-binding region" description="H-T-H motif" evidence="13">
    <location>
        <begin position="30"/>
        <end position="50"/>
    </location>
</feature>
<keyword evidence="6 13" id="KW-0378">Hydrolase</keyword>
<dbReference type="InterPro" id="IPR039418">
    <property type="entry name" value="LexA-like"/>
</dbReference>
<gene>
    <name evidence="13 17" type="primary">lexA</name>
    <name evidence="17" type="ORF">HYY20_11150</name>
</gene>
<dbReference type="EC" id="3.4.21.88" evidence="13"/>
<dbReference type="CDD" id="cd06529">
    <property type="entry name" value="S24_LexA-like"/>
    <property type="match status" value="1"/>
</dbReference>
<evidence type="ECO:0000256" key="6">
    <source>
        <dbReference type="ARBA" id="ARBA00022801"/>
    </source>
</evidence>
<evidence type="ECO:0000256" key="11">
    <source>
        <dbReference type="ARBA" id="ARBA00023204"/>
    </source>
</evidence>
<dbReference type="InterPro" id="IPR036388">
    <property type="entry name" value="WH-like_DNA-bd_sf"/>
</dbReference>
<evidence type="ECO:0000256" key="5">
    <source>
        <dbReference type="ARBA" id="ARBA00022763"/>
    </source>
</evidence>
<evidence type="ECO:0000256" key="1">
    <source>
        <dbReference type="ARBA" id="ARBA00007484"/>
    </source>
</evidence>
<dbReference type="Proteomes" id="UP000769766">
    <property type="component" value="Unassembled WGS sequence"/>
</dbReference>
<dbReference type="FunFam" id="2.10.109.10:FF:000001">
    <property type="entry name" value="LexA repressor"/>
    <property type="match status" value="1"/>
</dbReference>
<comment type="caution">
    <text evidence="17">The sequence shown here is derived from an EMBL/GenBank/DDBJ whole genome shotgun (WGS) entry which is preliminary data.</text>
</comment>
<evidence type="ECO:0000259" key="15">
    <source>
        <dbReference type="Pfam" id="PF00717"/>
    </source>
</evidence>
<comment type="subunit">
    <text evidence="2 13">Homodimer.</text>
</comment>
<dbReference type="InterPro" id="IPR006199">
    <property type="entry name" value="LexA_DNA-bd_dom"/>
</dbReference>
<dbReference type="GO" id="GO:0006508">
    <property type="term" value="P:proteolysis"/>
    <property type="evidence" value="ECO:0007669"/>
    <property type="project" value="InterPro"/>
</dbReference>
<evidence type="ECO:0000256" key="12">
    <source>
        <dbReference type="ARBA" id="ARBA00023236"/>
    </source>
</evidence>
<keyword evidence="9 13" id="KW-0238">DNA-binding</keyword>
<evidence type="ECO:0000256" key="10">
    <source>
        <dbReference type="ARBA" id="ARBA00023163"/>
    </source>
</evidence>
<organism evidence="17 18">
    <name type="scientific">Tectimicrobiota bacterium</name>
    <dbReference type="NCBI Taxonomy" id="2528274"/>
    <lineage>
        <taxon>Bacteria</taxon>
        <taxon>Pseudomonadati</taxon>
        <taxon>Nitrospinota/Tectimicrobiota group</taxon>
        <taxon>Candidatus Tectimicrobiota</taxon>
    </lineage>
</organism>
<keyword evidence="5 13" id="KW-0227">DNA damage</keyword>
<keyword evidence="3 13" id="KW-0678">Repressor</keyword>
<evidence type="ECO:0000256" key="7">
    <source>
        <dbReference type="ARBA" id="ARBA00022813"/>
    </source>
</evidence>
<feature type="active site" description="For autocatalytic cleavage activity" evidence="13">
    <location>
        <position position="130"/>
    </location>
</feature>
<keyword evidence="8 13" id="KW-0805">Transcription regulation</keyword>
<evidence type="ECO:0000256" key="9">
    <source>
        <dbReference type="ARBA" id="ARBA00023125"/>
    </source>
</evidence>
<dbReference type="GO" id="GO:0045892">
    <property type="term" value="P:negative regulation of DNA-templated transcription"/>
    <property type="evidence" value="ECO:0007669"/>
    <property type="project" value="UniProtKB-UniRule"/>
</dbReference>
<protein>
    <recommendedName>
        <fullName evidence="13">LexA repressor</fullName>
        <ecNumber evidence="13">3.4.21.88</ecNumber>
    </recommendedName>
</protein>
<dbReference type="AlphaFoldDB" id="A0A932CQ65"/>
<feature type="site" description="Cleavage; by autolysis" evidence="13">
    <location>
        <begin position="95"/>
        <end position="96"/>
    </location>
</feature>
<evidence type="ECO:0000256" key="2">
    <source>
        <dbReference type="ARBA" id="ARBA00011738"/>
    </source>
</evidence>
<dbReference type="HAMAP" id="MF_00015">
    <property type="entry name" value="LexA"/>
    <property type="match status" value="1"/>
</dbReference>
<accession>A0A932CQ65</accession>
<dbReference type="SUPFAM" id="SSF51306">
    <property type="entry name" value="LexA/Signal peptidase"/>
    <property type="match status" value="1"/>
</dbReference>
<dbReference type="InterPro" id="IPR050077">
    <property type="entry name" value="LexA_repressor"/>
</dbReference>
<keyword evidence="10 13" id="KW-0804">Transcription</keyword>
<feature type="domain" description="LexA repressor DNA-binding" evidence="16">
    <location>
        <begin position="5"/>
        <end position="67"/>
    </location>
</feature>
<keyword evidence="7 13" id="KW-0068">Autocatalytic cleavage</keyword>